<dbReference type="Proteomes" id="UP001164746">
    <property type="component" value="Chromosome 3"/>
</dbReference>
<evidence type="ECO:0000313" key="2">
    <source>
        <dbReference type="Proteomes" id="UP001164746"/>
    </source>
</evidence>
<proteinExistence type="predicted"/>
<organism evidence="1 2">
    <name type="scientific">Mya arenaria</name>
    <name type="common">Soft-shell clam</name>
    <dbReference type="NCBI Taxonomy" id="6604"/>
    <lineage>
        <taxon>Eukaryota</taxon>
        <taxon>Metazoa</taxon>
        <taxon>Spiralia</taxon>
        <taxon>Lophotrochozoa</taxon>
        <taxon>Mollusca</taxon>
        <taxon>Bivalvia</taxon>
        <taxon>Autobranchia</taxon>
        <taxon>Heteroconchia</taxon>
        <taxon>Euheterodonta</taxon>
        <taxon>Imparidentia</taxon>
        <taxon>Neoheterodontei</taxon>
        <taxon>Myida</taxon>
        <taxon>Myoidea</taxon>
        <taxon>Myidae</taxon>
        <taxon>Mya</taxon>
    </lineage>
</organism>
<sequence>MNHMVARKAPKTVTYSESESLDFRVSAAVAQKNEGRQYILQVNETHGLYPGHYTHRKCSVLDERRSNLSEEQKSVSMKRRRTELNAERMSKNFIDEVYEGETYETAVGVSDIENEHIEDTLTCPAKRSETSHAYGQDDVIVFDLETTGLVK</sequence>
<evidence type="ECO:0000313" key="1">
    <source>
        <dbReference type="EMBL" id="WAQ97720.1"/>
    </source>
</evidence>
<reference evidence="1" key="1">
    <citation type="submission" date="2022-11" db="EMBL/GenBank/DDBJ databases">
        <title>Centuries of genome instability and evolution in soft-shell clam transmissible cancer (bioRxiv).</title>
        <authorList>
            <person name="Hart S.F.M."/>
            <person name="Yonemitsu M.A."/>
            <person name="Giersch R.M."/>
            <person name="Beal B.F."/>
            <person name="Arriagada G."/>
            <person name="Davis B.W."/>
            <person name="Ostrander E.A."/>
            <person name="Goff S.P."/>
            <person name="Metzger M.J."/>
        </authorList>
    </citation>
    <scope>NUCLEOTIDE SEQUENCE</scope>
    <source>
        <strain evidence="1">MELC-2E11</strain>
        <tissue evidence="1">Siphon/mantle</tissue>
    </source>
</reference>
<keyword evidence="2" id="KW-1185">Reference proteome</keyword>
<accession>A0ABY7DMZ0</accession>
<protein>
    <submittedName>
        <fullName evidence="1">Uncharacterized protein</fullName>
    </submittedName>
</protein>
<name>A0ABY7DMZ0_MYAAR</name>
<gene>
    <name evidence="1" type="ORF">MAR_022093</name>
</gene>
<dbReference type="EMBL" id="CP111014">
    <property type="protein sequence ID" value="WAQ97720.1"/>
    <property type="molecule type" value="Genomic_DNA"/>
</dbReference>